<sequence>MTIIEKTTMYMENYSELVRYINEAVSESAQTDPRYNISAEKAYLQSIRECRAESVILLEHINKALQSLKADAIASGEEYKYTAFEAVYVNGKSYEEVSRDLGTGRNSPKRWCKVMLARLSIKLFGAKAIETKIYGEKKDG</sequence>
<dbReference type="EMBL" id="BK015253">
    <property type="protein sequence ID" value="DAD98132.1"/>
    <property type="molecule type" value="Genomic_DNA"/>
</dbReference>
<reference evidence="1" key="1">
    <citation type="journal article" date="2021" name="Proc. Natl. Acad. Sci. U.S.A.">
        <title>A Catalog of Tens of Thousands of Viruses from Human Metagenomes Reveals Hidden Associations with Chronic Diseases.</title>
        <authorList>
            <person name="Tisza M.J."/>
            <person name="Buck C.B."/>
        </authorList>
    </citation>
    <scope>NUCLEOTIDE SEQUENCE</scope>
    <source>
        <strain evidence="1">Ct1CM14</strain>
    </source>
</reference>
<name>A0A8S5NUS9_9CAUD</name>
<protein>
    <submittedName>
        <fullName evidence="1">Uncharacterized protein</fullName>
    </submittedName>
</protein>
<proteinExistence type="predicted"/>
<organism evidence="1">
    <name type="scientific">Myoviridae sp. ct1CM14</name>
    <dbReference type="NCBI Taxonomy" id="2825018"/>
    <lineage>
        <taxon>Viruses</taxon>
        <taxon>Duplodnaviria</taxon>
        <taxon>Heunggongvirae</taxon>
        <taxon>Uroviricota</taxon>
        <taxon>Caudoviricetes</taxon>
    </lineage>
</organism>
<accession>A0A8S5NUS9</accession>
<evidence type="ECO:0000313" key="1">
    <source>
        <dbReference type="EMBL" id="DAD98132.1"/>
    </source>
</evidence>